<comment type="similarity">
    <text evidence="2">Belongs to the UDP-glycosyltransferase family.</text>
</comment>
<dbReference type="InterPro" id="IPR050271">
    <property type="entry name" value="UDP-glycosyltransferase"/>
</dbReference>
<keyword evidence="8 11" id="KW-1133">Transmembrane helix</keyword>
<evidence type="ECO:0000256" key="9">
    <source>
        <dbReference type="ARBA" id="ARBA00023136"/>
    </source>
</evidence>
<keyword evidence="9 11" id="KW-0472">Membrane</keyword>
<evidence type="ECO:0000256" key="10">
    <source>
        <dbReference type="ARBA" id="ARBA00047475"/>
    </source>
</evidence>
<dbReference type="GO" id="GO:0015020">
    <property type="term" value="F:glucuronosyltransferase activity"/>
    <property type="evidence" value="ECO:0007669"/>
    <property type="project" value="UniProtKB-EC"/>
</dbReference>
<dbReference type="SUPFAM" id="SSF53756">
    <property type="entry name" value="UDP-Glycosyltransferase/glycogen phosphorylase"/>
    <property type="match status" value="1"/>
</dbReference>
<name>A0A2G5TAY5_9PELO</name>
<proteinExistence type="inferred from homology"/>
<dbReference type="GO" id="GO:0016020">
    <property type="term" value="C:membrane"/>
    <property type="evidence" value="ECO:0007669"/>
    <property type="project" value="UniProtKB-SubCell"/>
</dbReference>
<feature type="transmembrane region" description="Helical" evidence="11">
    <location>
        <begin position="502"/>
        <end position="527"/>
    </location>
</feature>
<keyword evidence="5" id="KW-0808">Transferase</keyword>
<comment type="subcellular location">
    <subcellularLocation>
        <location evidence="1">Membrane</location>
        <topology evidence="1">Single-pass membrane protein</topology>
    </subcellularLocation>
</comment>
<dbReference type="InterPro" id="IPR002213">
    <property type="entry name" value="UDP_glucos_trans"/>
</dbReference>
<accession>A0A2G5TAY5</accession>
<dbReference type="FunFam" id="3.40.50.2000:FF:000038">
    <property type="entry name" value="UDP-GlucuronosylTransferase"/>
    <property type="match status" value="1"/>
</dbReference>
<evidence type="ECO:0000256" key="7">
    <source>
        <dbReference type="ARBA" id="ARBA00022729"/>
    </source>
</evidence>
<evidence type="ECO:0000256" key="11">
    <source>
        <dbReference type="SAM" id="Phobius"/>
    </source>
</evidence>
<dbReference type="PANTHER" id="PTHR48043:SF127">
    <property type="entry name" value="GLUCURONOSYLTRANSFERASE"/>
    <property type="match status" value="1"/>
</dbReference>
<dbReference type="FunFam" id="3.40.50.2000:FF:000228">
    <property type="entry name" value="UDP-GlucuronosylTransferase"/>
    <property type="match status" value="1"/>
</dbReference>
<keyword evidence="4" id="KW-0328">Glycosyltransferase</keyword>
<evidence type="ECO:0000256" key="2">
    <source>
        <dbReference type="ARBA" id="ARBA00009995"/>
    </source>
</evidence>
<dbReference type="AlphaFoldDB" id="A0A2G5TAY5"/>
<evidence type="ECO:0000256" key="3">
    <source>
        <dbReference type="ARBA" id="ARBA00012544"/>
    </source>
</evidence>
<evidence type="ECO:0000313" key="12">
    <source>
        <dbReference type="EMBL" id="PIC24343.1"/>
    </source>
</evidence>
<dbReference type="EC" id="2.4.1.17" evidence="3"/>
<comment type="catalytic activity">
    <reaction evidence="10">
        <text>glucuronate acceptor + UDP-alpha-D-glucuronate = acceptor beta-D-glucuronoside + UDP + H(+)</text>
        <dbReference type="Rhea" id="RHEA:21032"/>
        <dbReference type="ChEBI" id="CHEBI:15378"/>
        <dbReference type="ChEBI" id="CHEBI:58052"/>
        <dbReference type="ChEBI" id="CHEBI:58223"/>
        <dbReference type="ChEBI" id="CHEBI:132367"/>
        <dbReference type="ChEBI" id="CHEBI:132368"/>
        <dbReference type="EC" id="2.4.1.17"/>
    </reaction>
</comment>
<dbReference type="Gene3D" id="3.40.50.2000">
    <property type="entry name" value="Glycogen Phosphorylase B"/>
    <property type="match status" value="1"/>
</dbReference>
<dbReference type="OrthoDB" id="5835829at2759"/>
<dbReference type="Pfam" id="PF00201">
    <property type="entry name" value="UDPGT"/>
    <property type="match status" value="1"/>
</dbReference>
<evidence type="ECO:0000313" key="13">
    <source>
        <dbReference type="Proteomes" id="UP000230233"/>
    </source>
</evidence>
<dbReference type="CDD" id="cd03784">
    <property type="entry name" value="GT1_Gtf-like"/>
    <property type="match status" value="1"/>
</dbReference>
<dbReference type="PANTHER" id="PTHR48043">
    <property type="entry name" value="EG:EG0003.4 PROTEIN-RELATED"/>
    <property type="match status" value="1"/>
</dbReference>
<evidence type="ECO:0000256" key="1">
    <source>
        <dbReference type="ARBA" id="ARBA00004167"/>
    </source>
</evidence>
<organism evidence="12 13">
    <name type="scientific">Caenorhabditis nigoni</name>
    <dbReference type="NCBI Taxonomy" id="1611254"/>
    <lineage>
        <taxon>Eukaryota</taxon>
        <taxon>Metazoa</taxon>
        <taxon>Ecdysozoa</taxon>
        <taxon>Nematoda</taxon>
        <taxon>Chromadorea</taxon>
        <taxon>Rhabditida</taxon>
        <taxon>Rhabditina</taxon>
        <taxon>Rhabditomorpha</taxon>
        <taxon>Rhabditoidea</taxon>
        <taxon>Rhabditidae</taxon>
        <taxon>Peloderinae</taxon>
        <taxon>Caenorhabditis</taxon>
    </lineage>
</organism>
<keyword evidence="7" id="KW-0732">Signal</keyword>
<dbReference type="STRING" id="1611254.A0A2G5TAY5"/>
<dbReference type="Proteomes" id="UP000230233">
    <property type="component" value="Chromosome V"/>
</dbReference>
<sequence length="542" mass="62181">MKDRVITSDAMMLLKFSFLSYLLLKSVLCKNILIFNPVFGFSHMKFMSSIADILADKHNVTVFQPFHRALKNTDGLLKNKNVEIINYYPSHYDELVNQTTQTFPAFWESYFMNNPVFQTFRMPSALANDYKRTAVQLMKDQKIQEELRSPNYDVMIVEAFELSGFYIAHLIGIPSIPVISAVRSEPIGELFGQNSVLGFVAREGSRMAPDAGFFERLNDVYRDYLWKKTMNILGDLQYSNIQGSIDRPVPYWKDLVKQSPIFITNSNPYLDFAVPATPAIVNAGGITMDVNRKPEKLPEDYERILRERDSTILISFGSVIRSFQMPDHFKAGLIKMFESLPDVTFIWKYEKEDSELQRKLPKNVYLKQWVPQTAILSDDRLKLFITHGGLGSTMEIAYSGKPALMVPVFADQFQNAAMLSRHGGAVVYDKYDLQNGENLAGIVKEMIVNPKYKRNAERLLRVLSNQPVDVKQNLMKQVDFAIEFLEYRSQVPAISMTNFITYHYLDVVAFFGFSIILTSIFGVYAFVKFSRRLAKIAKVKHN</sequence>
<keyword evidence="6 11" id="KW-0812">Transmembrane</keyword>
<evidence type="ECO:0000256" key="4">
    <source>
        <dbReference type="ARBA" id="ARBA00022676"/>
    </source>
</evidence>
<protein>
    <recommendedName>
        <fullName evidence="3">glucuronosyltransferase</fullName>
        <ecNumber evidence="3">2.4.1.17</ecNumber>
    </recommendedName>
</protein>
<reference evidence="13" key="1">
    <citation type="submission" date="2017-10" db="EMBL/GenBank/DDBJ databases">
        <title>Rapid genome shrinkage in a self-fertile nematode reveals novel sperm competition proteins.</title>
        <authorList>
            <person name="Yin D."/>
            <person name="Schwarz E.M."/>
            <person name="Thomas C.G."/>
            <person name="Felde R.L."/>
            <person name="Korf I.F."/>
            <person name="Cutter A.D."/>
            <person name="Schartner C.M."/>
            <person name="Ralston E.J."/>
            <person name="Meyer B.J."/>
            <person name="Haag E.S."/>
        </authorList>
    </citation>
    <scope>NUCLEOTIDE SEQUENCE [LARGE SCALE GENOMIC DNA]</scope>
    <source>
        <strain evidence="13">JU1422</strain>
    </source>
</reference>
<comment type="caution">
    <text evidence="12">The sequence shown here is derived from an EMBL/GenBank/DDBJ whole genome shotgun (WGS) entry which is preliminary data.</text>
</comment>
<gene>
    <name evidence="12" type="primary">Cnig_chr_V.g17718</name>
    <name evidence="12" type="ORF">B9Z55_017718</name>
</gene>
<dbReference type="EMBL" id="PDUG01000005">
    <property type="protein sequence ID" value="PIC24343.1"/>
    <property type="molecule type" value="Genomic_DNA"/>
</dbReference>
<keyword evidence="13" id="KW-1185">Reference proteome</keyword>
<evidence type="ECO:0000256" key="5">
    <source>
        <dbReference type="ARBA" id="ARBA00022679"/>
    </source>
</evidence>
<evidence type="ECO:0000256" key="8">
    <source>
        <dbReference type="ARBA" id="ARBA00022989"/>
    </source>
</evidence>
<evidence type="ECO:0000256" key="6">
    <source>
        <dbReference type="ARBA" id="ARBA00022692"/>
    </source>
</evidence>